<keyword evidence="1" id="KW-0472">Membrane</keyword>
<evidence type="ECO:0000313" key="3">
    <source>
        <dbReference type="Proteomes" id="UP000217895"/>
    </source>
</evidence>
<keyword evidence="3" id="KW-1185">Reference proteome</keyword>
<keyword evidence="1" id="KW-0812">Transmembrane</keyword>
<gene>
    <name evidence="2" type="ORF">NIES2135_41040</name>
</gene>
<dbReference type="EMBL" id="AP018203">
    <property type="protein sequence ID" value="BAY57240.1"/>
    <property type="molecule type" value="Genomic_DNA"/>
</dbReference>
<protein>
    <submittedName>
        <fullName evidence="2">Uncharacterized protein</fullName>
    </submittedName>
</protein>
<sequence>MGSTAQFGLICFVIFFIFSQAFEWASEIKLPLPIFILGGAFLAIASNFDRRAGFPFNLLNTVPPPEEPLIPSAPPTIAQSSTPKFPQEVSFTIRKPEKLDQ</sequence>
<evidence type="ECO:0000256" key="1">
    <source>
        <dbReference type="SAM" id="Phobius"/>
    </source>
</evidence>
<dbReference type="AlphaFoldDB" id="A0A1Z4JKJ6"/>
<keyword evidence="1" id="KW-1133">Transmembrane helix</keyword>
<proteinExistence type="predicted"/>
<organism evidence="2 3">
    <name type="scientific">Leptolyngbya boryana NIES-2135</name>
    <dbReference type="NCBI Taxonomy" id="1973484"/>
    <lineage>
        <taxon>Bacteria</taxon>
        <taxon>Bacillati</taxon>
        <taxon>Cyanobacteriota</taxon>
        <taxon>Cyanophyceae</taxon>
        <taxon>Leptolyngbyales</taxon>
        <taxon>Leptolyngbyaceae</taxon>
        <taxon>Leptolyngbya group</taxon>
        <taxon>Leptolyngbya</taxon>
    </lineage>
</organism>
<reference evidence="2 3" key="1">
    <citation type="submission" date="2017-06" db="EMBL/GenBank/DDBJ databases">
        <title>Genome sequencing of cyanobaciteial culture collection at National Institute for Environmental Studies (NIES).</title>
        <authorList>
            <person name="Hirose Y."/>
            <person name="Shimura Y."/>
            <person name="Fujisawa T."/>
            <person name="Nakamura Y."/>
            <person name="Kawachi M."/>
        </authorList>
    </citation>
    <scope>NUCLEOTIDE SEQUENCE [LARGE SCALE GENOMIC DNA]</scope>
    <source>
        <strain evidence="2 3">NIES-2135</strain>
    </source>
</reference>
<name>A0A1Z4JKJ6_LEPBY</name>
<dbReference type="Proteomes" id="UP000217895">
    <property type="component" value="Chromosome"/>
</dbReference>
<feature type="transmembrane region" description="Helical" evidence="1">
    <location>
        <begin position="31"/>
        <end position="48"/>
    </location>
</feature>
<evidence type="ECO:0000313" key="2">
    <source>
        <dbReference type="EMBL" id="BAY57240.1"/>
    </source>
</evidence>
<accession>A0A1Z4JKJ6</accession>